<feature type="region of interest" description="Disordered" evidence="14">
    <location>
        <begin position="1"/>
        <end position="21"/>
    </location>
</feature>
<dbReference type="EC" id="1.16.1.9" evidence="3"/>
<dbReference type="InterPro" id="IPR017927">
    <property type="entry name" value="FAD-bd_FR_type"/>
</dbReference>
<feature type="transmembrane region" description="Helical" evidence="15">
    <location>
        <begin position="299"/>
        <end position="316"/>
    </location>
</feature>
<evidence type="ECO:0000256" key="11">
    <source>
        <dbReference type="ARBA" id="ARBA00023136"/>
    </source>
</evidence>
<dbReference type="STRING" id="71717.A0A4Y7T1D5"/>
<sequence>MSSSSFTASATGAAPSPTSAAPKLSEQLVKSSALVWRVSLFIYAIIAVFVVLRIPHLVGLFGTSSEWYNGHVFRWVRPRKSKSAKARVKAARAMQRNDSARTVVGDDPEFAKDTPVTDYHRPTVRRRPTGPAVRKKFLFPAHVSAVLPFLRPLLSLARSRVPLPGYSVGQLSLLLFYFVVLLAATLYQSSPFIDATRPAWVAVSQVPLVLALAQKNNVLGSLLGYGYERLNYIHRFVGKLVILGSNLHAIFYLYRWTANGTFAQYIMAPKNAWGMALLIAMDVLYLFSTPFWRKHAYNVFIWSHTLSVLVIIPAIYMHQPSLWIYAVISAAIYGFDRTLRLVKTRITTAVLTPESNDNVIRIQVPSVNAGWRAGQHVRLRVLRIGGPMGLFGWVEVHPFTIASASVSTGGRGGGRGDEGMVLIVKKAGDWTGRLARLAASNRYQERDGELEPEEKAARRRDVESLESHSVPVRVWLEGPYGGCGRTVFSSFSGALLVCGGSGISFGLSILQDLVAKDAVGESRLKYIELIWVVPEQQSLDGSVIHELVDLVDESIYNRSRQGHGRLEVKVSVSFTRAPTTSGTEKFKGVLVSLARAQSGSSSIDLDLEDVDVSTRSVGVHPNVVVSPGRPRLAKALDTVMAKAAVLGPGDPEQVEVNGMKGVVVGVCGPAELGADVVKTVGSVSASRKALVGGIEVHEETFGM</sequence>
<evidence type="ECO:0000256" key="1">
    <source>
        <dbReference type="ARBA" id="ARBA00004651"/>
    </source>
</evidence>
<dbReference type="InterPro" id="IPR013130">
    <property type="entry name" value="Fe3_Rdtase_TM_dom"/>
</dbReference>
<dbReference type="Pfam" id="PF08030">
    <property type="entry name" value="NAD_binding_6"/>
    <property type="match status" value="1"/>
</dbReference>
<dbReference type="SFLD" id="SFLDS00052">
    <property type="entry name" value="Ferric_Reductase_Domain"/>
    <property type="match status" value="1"/>
</dbReference>
<feature type="domain" description="FAD-binding FR-type" evidence="16">
    <location>
        <begin position="334"/>
        <end position="486"/>
    </location>
</feature>
<keyword evidence="8 15" id="KW-1133">Transmembrane helix</keyword>
<accession>A0A4Y7T1D5</accession>
<dbReference type="PANTHER" id="PTHR32361">
    <property type="entry name" value="FERRIC/CUPRIC REDUCTASE TRANSMEMBRANE COMPONENT"/>
    <property type="match status" value="1"/>
</dbReference>
<evidence type="ECO:0000313" key="17">
    <source>
        <dbReference type="EMBL" id="TEB27955.1"/>
    </source>
</evidence>
<keyword evidence="10" id="KW-0406">Ion transport</keyword>
<dbReference type="GO" id="GO:0005886">
    <property type="term" value="C:plasma membrane"/>
    <property type="evidence" value="ECO:0007669"/>
    <property type="project" value="UniProtKB-SubCell"/>
</dbReference>
<dbReference type="GO" id="GO:0006879">
    <property type="term" value="P:intracellular iron ion homeostasis"/>
    <property type="evidence" value="ECO:0007669"/>
    <property type="project" value="TreeGrafter"/>
</dbReference>
<dbReference type="SUPFAM" id="SSF63380">
    <property type="entry name" value="Riboflavin synthase domain-like"/>
    <property type="match status" value="1"/>
</dbReference>
<dbReference type="OrthoDB" id="17725at2759"/>
<dbReference type="Pfam" id="PF01794">
    <property type="entry name" value="Ferric_reduct"/>
    <property type="match status" value="1"/>
</dbReference>
<evidence type="ECO:0000256" key="12">
    <source>
        <dbReference type="ARBA" id="ARBA00023180"/>
    </source>
</evidence>
<dbReference type="Proteomes" id="UP000298030">
    <property type="component" value="Unassembled WGS sequence"/>
</dbReference>
<evidence type="ECO:0000256" key="4">
    <source>
        <dbReference type="ARBA" id="ARBA00022448"/>
    </source>
</evidence>
<keyword evidence="5" id="KW-1003">Cell membrane</keyword>
<comment type="similarity">
    <text evidence="2">Belongs to the ferric reductase (FRE) family.</text>
</comment>
<feature type="transmembrane region" description="Helical" evidence="15">
    <location>
        <begin position="236"/>
        <end position="254"/>
    </location>
</feature>
<dbReference type="CDD" id="cd06186">
    <property type="entry name" value="NOX_Duox_like_FAD_NADP"/>
    <property type="match status" value="1"/>
</dbReference>
<dbReference type="InterPro" id="IPR017938">
    <property type="entry name" value="Riboflavin_synthase-like_b-brl"/>
</dbReference>
<dbReference type="InterPro" id="IPR051410">
    <property type="entry name" value="Ferric/Cupric_Reductase"/>
</dbReference>
<evidence type="ECO:0000313" key="18">
    <source>
        <dbReference type="Proteomes" id="UP000298030"/>
    </source>
</evidence>
<evidence type="ECO:0000256" key="13">
    <source>
        <dbReference type="ARBA" id="ARBA00048483"/>
    </source>
</evidence>
<evidence type="ECO:0000256" key="6">
    <source>
        <dbReference type="ARBA" id="ARBA00022692"/>
    </source>
</evidence>
<dbReference type="GO" id="GO:0006826">
    <property type="term" value="P:iron ion transport"/>
    <property type="evidence" value="ECO:0007669"/>
    <property type="project" value="TreeGrafter"/>
</dbReference>
<keyword evidence="18" id="KW-1185">Reference proteome</keyword>
<dbReference type="SFLD" id="SFLDG01168">
    <property type="entry name" value="Ferric_reductase_subgroup_(FRE"/>
    <property type="match status" value="1"/>
</dbReference>
<dbReference type="AlphaFoldDB" id="A0A4Y7T1D5"/>
<dbReference type="GO" id="GO:0015677">
    <property type="term" value="P:copper ion import"/>
    <property type="evidence" value="ECO:0007669"/>
    <property type="project" value="TreeGrafter"/>
</dbReference>
<keyword evidence="9" id="KW-0560">Oxidoreductase</keyword>
<dbReference type="PROSITE" id="PS51384">
    <property type="entry name" value="FAD_FR"/>
    <property type="match status" value="1"/>
</dbReference>
<comment type="subcellular location">
    <subcellularLocation>
        <location evidence="1">Cell membrane</location>
        <topology evidence="1">Multi-pass membrane protein</topology>
    </subcellularLocation>
</comment>
<comment type="catalytic activity">
    <reaction evidence="13">
        <text>2 a Fe(II)-siderophore + NADP(+) + H(+) = 2 a Fe(III)-siderophore + NADPH</text>
        <dbReference type="Rhea" id="RHEA:28795"/>
        <dbReference type="Rhea" id="RHEA-COMP:11342"/>
        <dbReference type="Rhea" id="RHEA-COMP:11344"/>
        <dbReference type="ChEBI" id="CHEBI:15378"/>
        <dbReference type="ChEBI" id="CHEBI:29033"/>
        <dbReference type="ChEBI" id="CHEBI:29034"/>
        <dbReference type="ChEBI" id="CHEBI:57783"/>
        <dbReference type="ChEBI" id="CHEBI:58349"/>
        <dbReference type="EC" id="1.16.1.9"/>
    </reaction>
</comment>
<keyword evidence="7" id="KW-0249">Electron transport</keyword>
<dbReference type="InterPro" id="IPR013112">
    <property type="entry name" value="FAD-bd_8"/>
</dbReference>
<keyword evidence="4" id="KW-0813">Transport</keyword>
<protein>
    <recommendedName>
        <fullName evidence="3">ferric-chelate reductase (NADPH)</fullName>
        <ecNumber evidence="3">1.16.1.9</ecNumber>
    </recommendedName>
</protein>
<comment type="caution">
    <text evidence="17">The sequence shown here is derived from an EMBL/GenBank/DDBJ whole genome shotgun (WGS) entry which is preliminary data.</text>
</comment>
<dbReference type="InterPro" id="IPR039261">
    <property type="entry name" value="FNR_nucleotide-bd"/>
</dbReference>
<dbReference type="Pfam" id="PF08022">
    <property type="entry name" value="FAD_binding_8"/>
    <property type="match status" value="1"/>
</dbReference>
<evidence type="ECO:0000256" key="14">
    <source>
        <dbReference type="SAM" id="MobiDB-lite"/>
    </source>
</evidence>
<evidence type="ECO:0000256" key="9">
    <source>
        <dbReference type="ARBA" id="ARBA00023002"/>
    </source>
</evidence>
<feature type="transmembrane region" description="Helical" evidence="15">
    <location>
        <begin position="36"/>
        <end position="54"/>
    </location>
</feature>
<evidence type="ECO:0000259" key="16">
    <source>
        <dbReference type="PROSITE" id="PS51384"/>
    </source>
</evidence>
<feature type="transmembrane region" description="Helical" evidence="15">
    <location>
        <begin position="274"/>
        <end position="292"/>
    </location>
</feature>
<proteinExistence type="inferred from homology"/>
<feature type="transmembrane region" description="Helical" evidence="15">
    <location>
        <begin position="166"/>
        <end position="187"/>
    </location>
</feature>
<organism evidence="17 18">
    <name type="scientific">Coprinellus micaceus</name>
    <name type="common">Glistening ink-cap mushroom</name>
    <name type="synonym">Coprinus micaceus</name>
    <dbReference type="NCBI Taxonomy" id="71717"/>
    <lineage>
        <taxon>Eukaryota</taxon>
        <taxon>Fungi</taxon>
        <taxon>Dikarya</taxon>
        <taxon>Basidiomycota</taxon>
        <taxon>Agaricomycotina</taxon>
        <taxon>Agaricomycetes</taxon>
        <taxon>Agaricomycetidae</taxon>
        <taxon>Agaricales</taxon>
        <taxon>Agaricineae</taxon>
        <taxon>Psathyrellaceae</taxon>
        <taxon>Coprinellus</taxon>
    </lineage>
</organism>
<evidence type="ECO:0000256" key="8">
    <source>
        <dbReference type="ARBA" id="ARBA00022989"/>
    </source>
</evidence>
<evidence type="ECO:0000256" key="7">
    <source>
        <dbReference type="ARBA" id="ARBA00022982"/>
    </source>
</evidence>
<evidence type="ECO:0000256" key="3">
    <source>
        <dbReference type="ARBA" id="ARBA00012668"/>
    </source>
</evidence>
<dbReference type="InterPro" id="IPR013121">
    <property type="entry name" value="Fe_red_NAD-bd_6"/>
</dbReference>
<dbReference type="GO" id="GO:0052851">
    <property type="term" value="F:ferric-chelate reductase (NADPH) activity"/>
    <property type="evidence" value="ECO:0007669"/>
    <property type="project" value="UniProtKB-EC"/>
</dbReference>
<evidence type="ECO:0000256" key="15">
    <source>
        <dbReference type="SAM" id="Phobius"/>
    </source>
</evidence>
<gene>
    <name evidence="17" type="ORF">FA13DRAFT_1794443</name>
</gene>
<dbReference type="PANTHER" id="PTHR32361:SF9">
    <property type="entry name" value="FERRIC REDUCTASE TRANSMEMBRANE COMPONENT 3-RELATED"/>
    <property type="match status" value="1"/>
</dbReference>
<evidence type="ECO:0000256" key="5">
    <source>
        <dbReference type="ARBA" id="ARBA00022475"/>
    </source>
</evidence>
<evidence type="ECO:0000256" key="10">
    <source>
        <dbReference type="ARBA" id="ARBA00023065"/>
    </source>
</evidence>
<keyword evidence="12" id="KW-0325">Glycoprotein</keyword>
<reference evidence="17 18" key="1">
    <citation type="journal article" date="2019" name="Nat. Ecol. Evol.">
        <title>Megaphylogeny resolves global patterns of mushroom evolution.</title>
        <authorList>
            <person name="Varga T."/>
            <person name="Krizsan K."/>
            <person name="Foldi C."/>
            <person name="Dima B."/>
            <person name="Sanchez-Garcia M."/>
            <person name="Sanchez-Ramirez S."/>
            <person name="Szollosi G.J."/>
            <person name="Szarkandi J.G."/>
            <person name="Papp V."/>
            <person name="Albert L."/>
            <person name="Andreopoulos W."/>
            <person name="Angelini C."/>
            <person name="Antonin V."/>
            <person name="Barry K.W."/>
            <person name="Bougher N.L."/>
            <person name="Buchanan P."/>
            <person name="Buyck B."/>
            <person name="Bense V."/>
            <person name="Catcheside P."/>
            <person name="Chovatia M."/>
            <person name="Cooper J."/>
            <person name="Damon W."/>
            <person name="Desjardin D."/>
            <person name="Finy P."/>
            <person name="Geml J."/>
            <person name="Haridas S."/>
            <person name="Hughes K."/>
            <person name="Justo A."/>
            <person name="Karasinski D."/>
            <person name="Kautmanova I."/>
            <person name="Kiss B."/>
            <person name="Kocsube S."/>
            <person name="Kotiranta H."/>
            <person name="LaButti K.M."/>
            <person name="Lechner B.E."/>
            <person name="Liimatainen K."/>
            <person name="Lipzen A."/>
            <person name="Lukacs Z."/>
            <person name="Mihaltcheva S."/>
            <person name="Morgado L.N."/>
            <person name="Niskanen T."/>
            <person name="Noordeloos M.E."/>
            <person name="Ohm R.A."/>
            <person name="Ortiz-Santana B."/>
            <person name="Ovrebo C."/>
            <person name="Racz N."/>
            <person name="Riley R."/>
            <person name="Savchenko A."/>
            <person name="Shiryaev A."/>
            <person name="Soop K."/>
            <person name="Spirin V."/>
            <person name="Szebenyi C."/>
            <person name="Tomsovsky M."/>
            <person name="Tulloss R.E."/>
            <person name="Uehling J."/>
            <person name="Grigoriev I.V."/>
            <person name="Vagvolgyi C."/>
            <person name="Papp T."/>
            <person name="Martin F.M."/>
            <person name="Miettinen O."/>
            <person name="Hibbett D.S."/>
            <person name="Nagy L.G."/>
        </authorList>
    </citation>
    <scope>NUCLEOTIDE SEQUENCE [LARGE SCALE GENOMIC DNA]</scope>
    <source>
        <strain evidence="17 18">FP101781</strain>
    </source>
</reference>
<evidence type="ECO:0000256" key="2">
    <source>
        <dbReference type="ARBA" id="ARBA00006278"/>
    </source>
</evidence>
<name>A0A4Y7T1D5_COPMI</name>
<dbReference type="EMBL" id="QPFP01000036">
    <property type="protein sequence ID" value="TEB27955.1"/>
    <property type="molecule type" value="Genomic_DNA"/>
</dbReference>
<dbReference type="Gene3D" id="3.40.50.80">
    <property type="entry name" value="Nucleotide-binding domain of ferredoxin-NADP reductase (FNR) module"/>
    <property type="match status" value="1"/>
</dbReference>
<keyword evidence="6 15" id="KW-0812">Transmembrane</keyword>
<keyword evidence="11 15" id="KW-0472">Membrane</keyword>